<evidence type="ECO:0000313" key="2">
    <source>
        <dbReference type="Proteomes" id="UP000014139"/>
    </source>
</evidence>
<dbReference type="AlphaFoldDB" id="R1IDV7"/>
<dbReference type="OrthoDB" id="3637275at2"/>
<protein>
    <recommendedName>
        <fullName evidence="3">HTH cro/C1-type domain-containing protein</fullName>
    </recommendedName>
</protein>
<evidence type="ECO:0000313" key="1">
    <source>
        <dbReference type="EMBL" id="EOD68574.1"/>
    </source>
</evidence>
<dbReference type="EMBL" id="AOUO01000128">
    <property type="protein sequence ID" value="EOD68574.1"/>
    <property type="molecule type" value="Genomic_DNA"/>
</dbReference>
<name>R1IDV7_9PSEU</name>
<dbReference type="RefSeq" id="WP_003071417.1">
    <property type="nucleotide sequence ID" value="NZ_AOUO01000128.1"/>
</dbReference>
<reference evidence="1 2" key="1">
    <citation type="submission" date="2013-02" db="EMBL/GenBank/DDBJ databases">
        <title>Draft genome sequence of Amycolatopsis vancoresmycina strain DSM 44592T.</title>
        <authorList>
            <person name="Kumar S."/>
            <person name="Kaur N."/>
            <person name="Kaur C."/>
            <person name="Raghava G.P.S."/>
            <person name="Mayilraj S."/>
        </authorList>
    </citation>
    <scope>NUCLEOTIDE SEQUENCE [LARGE SCALE GENOMIC DNA]</scope>
    <source>
        <strain evidence="1 2">DSM 44592</strain>
    </source>
</reference>
<gene>
    <name evidence="1" type="ORF">H480_10610</name>
</gene>
<dbReference type="Proteomes" id="UP000014139">
    <property type="component" value="Unassembled WGS sequence"/>
</dbReference>
<proteinExistence type="predicted"/>
<comment type="caution">
    <text evidence="1">The sequence shown here is derived from an EMBL/GenBank/DDBJ whole genome shotgun (WGS) entry which is preliminary data.</text>
</comment>
<keyword evidence="2" id="KW-1185">Reference proteome</keyword>
<organism evidence="1 2">
    <name type="scientific">Amycolatopsis vancoresmycina DSM 44592</name>
    <dbReference type="NCBI Taxonomy" id="1292037"/>
    <lineage>
        <taxon>Bacteria</taxon>
        <taxon>Bacillati</taxon>
        <taxon>Actinomycetota</taxon>
        <taxon>Actinomycetes</taxon>
        <taxon>Pseudonocardiales</taxon>
        <taxon>Pseudonocardiaceae</taxon>
        <taxon>Amycolatopsis</taxon>
    </lineage>
</organism>
<dbReference type="PATRIC" id="fig|1292037.4.peg.2033"/>
<sequence>MEVVPVTPEELLASALRKLHLKAGKPSTRKIAGGVGGVSHTTVNEMLRGSRVPAWELVEKVGRFLEGDESELRTLWMATQKTPLPRGEAHNDLWDPVYLDRLVVTSFVSGKGTREVRTVERWIRATSDGVDRFRVRAAALQGISHAGSGRVNVEPYLNCTIGKVKPVKISEEGDAWLVDVLLAVPLDEGEYGFFATRSRYAHPARFTSYTETTITCQGAREVLIRVQFSSDSVPPKCWSYVGSSEIDMQEEPPAGSRRILPVSSSRYVDLPARSLPPGARVGVAWKWDPTNSPELVVR</sequence>
<dbReference type="eggNOG" id="ENOG5033NH3">
    <property type="taxonomic scope" value="Bacteria"/>
</dbReference>
<evidence type="ECO:0008006" key="3">
    <source>
        <dbReference type="Google" id="ProtNLM"/>
    </source>
</evidence>
<accession>R1IDV7</accession>